<evidence type="ECO:0000313" key="2">
    <source>
        <dbReference type="Proteomes" id="UP000828390"/>
    </source>
</evidence>
<dbReference type="EMBL" id="JAIWYP010000014">
    <property type="protein sequence ID" value="KAH3710062.1"/>
    <property type="molecule type" value="Genomic_DNA"/>
</dbReference>
<evidence type="ECO:0000313" key="1">
    <source>
        <dbReference type="EMBL" id="KAH3710062.1"/>
    </source>
</evidence>
<sequence length="54" mass="6518">MWTIIVSDKRRRRVYCTGTRTWTKGPRLLLADCASRNSTEGFAFSFYCYRKQRY</sequence>
<protein>
    <submittedName>
        <fullName evidence="1">Uncharacterized protein</fullName>
    </submittedName>
</protein>
<dbReference type="AlphaFoldDB" id="A0A9D3Z1B1"/>
<keyword evidence="2" id="KW-1185">Reference proteome</keyword>
<reference evidence="1" key="2">
    <citation type="submission" date="2020-11" db="EMBL/GenBank/DDBJ databases">
        <authorList>
            <person name="McCartney M.A."/>
            <person name="Auch B."/>
            <person name="Kono T."/>
            <person name="Mallez S."/>
            <person name="Becker A."/>
            <person name="Gohl D.M."/>
            <person name="Silverstein K.A.T."/>
            <person name="Koren S."/>
            <person name="Bechman K.B."/>
            <person name="Herman A."/>
            <person name="Abrahante J.E."/>
            <person name="Garbe J."/>
        </authorList>
    </citation>
    <scope>NUCLEOTIDE SEQUENCE</scope>
    <source>
        <strain evidence="1">Duluth1</strain>
        <tissue evidence="1">Whole animal</tissue>
    </source>
</reference>
<dbReference type="Proteomes" id="UP000828390">
    <property type="component" value="Unassembled WGS sequence"/>
</dbReference>
<organism evidence="1 2">
    <name type="scientific">Dreissena polymorpha</name>
    <name type="common">Zebra mussel</name>
    <name type="synonym">Mytilus polymorpha</name>
    <dbReference type="NCBI Taxonomy" id="45954"/>
    <lineage>
        <taxon>Eukaryota</taxon>
        <taxon>Metazoa</taxon>
        <taxon>Spiralia</taxon>
        <taxon>Lophotrochozoa</taxon>
        <taxon>Mollusca</taxon>
        <taxon>Bivalvia</taxon>
        <taxon>Autobranchia</taxon>
        <taxon>Heteroconchia</taxon>
        <taxon>Euheterodonta</taxon>
        <taxon>Imparidentia</taxon>
        <taxon>Neoheterodontei</taxon>
        <taxon>Myida</taxon>
        <taxon>Dreissenoidea</taxon>
        <taxon>Dreissenidae</taxon>
        <taxon>Dreissena</taxon>
    </lineage>
</organism>
<name>A0A9D3Z1B1_DREPO</name>
<reference evidence="1" key="1">
    <citation type="journal article" date="2019" name="bioRxiv">
        <title>The Genome of the Zebra Mussel, Dreissena polymorpha: A Resource for Invasive Species Research.</title>
        <authorList>
            <person name="McCartney M.A."/>
            <person name="Auch B."/>
            <person name="Kono T."/>
            <person name="Mallez S."/>
            <person name="Zhang Y."/>
            <person name="Obille A."/>
            <person name="Becker A."/>
            <person name="Abrahante J.E."/>
            <person name="Garbe J."/>
            <person name="Badalamenti J.P."/>
            <person name="Herman A."/>
            <person name="Mangelson H."/>
            <person name="Liachko I."/>
            <person name="Sullivan S."/>
            <person name="Sone E.D."/>
            <person name="Koren S."/>
            <person name="Silverstein K.A.T."/>
            <person name="Beckman K.B."/>
            <person name="Gohl D.M."/>
        </authorList>
    </citation>
    <scope>NUCLEOTIDE SEQUENCE</scope>
    <source>
        <strain evidence="1">Duluth1</strain>
        <tissue evidence="1">Whole animal</tissue>
    </source>
</reference>
<comment type="caution">
    <text evidence="1">The sequence shown here is derived from an EMBL/GenBank/DDBJ whole genome shotgun (WGS) entry which is preliminary data.</text>
</comment>
<accession>A0A9D3Z1B1</accession>
<gene>
    <name evidence="1" type="ORF">DPMN_069528</name>
</gene>
<proteinExistence type="predicted"/>